<accession>A0A5N6MZK6</accession>
<keyword evidence="2" id="KW-1185">Reference proteome</keyword>
<evidence type="ECO:0000313" key="2">
    <source>
        <dbReference type="Proteomes" id="UP000326396"/>
    </source>
</evidence>
<dbReference type="AlphaFoldDB" id="A0A5N6MZK6"/>
<name>A0A5N6MZK6_9ASTR</name>
<dbReference type="PANTHER" id="PTHR45835">
    <property type="entry name" value="YALI0A06105P"/>
    <property type="match status" value="1"/>
</dbReference>
<sequence length="80" mass="9182">MAKFSYNNSYHTSIGAAPFEALYRHKCRSPLCWVEVGEIQLTGPELVHETTEKIVQISIDTICEAILEDLKVWSKKEDLR</sequence>
<gene>
    <name evidence="1" type="ORF">E3N88_28484</name>
</gene>
<dbReference type="OrthoDB" id="1909122at2759"/>
<dbReference type="Gene3D" id="3.30.420.10">
    <property type="entry name" value="Ribonuclease H-like superfamily/Ribonuclease H"/>
    <property type="match status" value="1"/>
</dbReference>
<dbReference type="InterPro" id="IPR036397">
    <property type="entry name" value="RNaseH_sf"/>
</dbReference>
<dbReference type="GO" id="GO:0003676">
    <property type="term" value="F:nucleic acid binding"/>
    <property type="evidence" value="ECO:0007669"/>
    <property type="project" value="InterPro"/>
</dbReference>
<dbReference type="EMBL" id="SZYD01000014">
    <property type="protein sequence ID" value="KAD4179893.1"/>
    <property type="molecule type" value="Genomic_DNA"/>
</dbReference>
<dbReference type="PANTHER" id="PTHR45835:SF99">
    <property type="entry name" value="CHROMO DOMAIN-CONTAINING PROTEIN-RELATED"/>
    <property type="match status" value="1"/>
</dbReference>
<comment type="caution">
    <text evidence="1">The sequence shown here is derived from an EMBL/GenBank/DDBJ whole genome shotgun (WGS) entry which is preliminary data.</text>
</comment>
<reference evidence="1 2" key="1">
    <citation type="submission" date="2019-05" db="EMBL/GenBank/DDBJ databases">
        <title>Mikania micrantha, genome provides insights into the molecular mechanism of rapid growth.</title>
        <authorList>
            <person name="Liu B."/>
        </authorList>
    </citation>
    <scope>NUCLEOTIDE SEQUENCE [LARGE SCALE GENOMIC DNA]</scope>
    <source>
        <strain evidence="1">NLD-2019</strain>
        <tissue evidence="1">Leaf</tissue>
    </source>
</reference>
<protein>
    <submittedName>
        <fullName evidence="1">Uncharacterized protein</fullName>
    </submittedName>
</protein>
<proteinExistence type="predicted"/>
<dbReference type="Proteomes" id="UP000326396">
    <property type="component" value="Linkage Group LG4"/>
</dbReference>
<organism evidence="1 2">
    <name type="scientific">Mikania micrantha</name>
    <name type="common">bitter vine</name>
    <dbReference type="NCBI Taxonomy" id="192012"/>
    <lineage>
        <taxon>Eukaryota</taxon>
        <taxon>Viridiplantae</taxon>
        <taxon>Streptophyta</taxon>
        <taxon>Embryophyta</taxon>
        <taxon>Tracheophyta</taxon>
        <taxon>Spermatophyta</taxon>
        <taxon>Magnoliopsida</taxon>
        <taxon>eudicotyledons</taxon>
        <taxon>Gunneridae</taxon>
        <taxon>Pentapetalae</taxon>
        <taxon>asterids</taxon>
        <taxon>campanulids</taxon>
        <taxon>Asterales</taxon>
        <taxon>Asteraceae</taxon>
        <taxon>Asteroideae</taxon>
        <taxon>Heliantheae alliance</taxon>
        <taxon>Eupatorieae</taxon>
        <taxon>Mikania</taxon>
    </lineage>
</organism>
<evidence type="ECO:0000313" key="1">
    <source>
        <dbReference type="EMBL" id="KAD4179893.1"/>
    </source>
</evidence>